<dbReference type="EMBL" id="JAQJZL010000005">
    <property type="protein sequence ID" value="KAJ6041631.1"/>
    <property type="molecule type" value="Genomic_DNA"/>
</dbReference>
<feature type="region of interest" description="Disordered" evidence="1">
    <location>
        <begin position="80"/>
        <end position="172"/>
    </location>
</feature>
<protein>
    <submittedName>
        <fullName evidence="2">Uncharacterized protein</fullName>
    </submittedName>
</protein>
<comment type="caution">
    <text evidence="2">The sequence shown here is derived from an EMBL/GenBank/DDBJ whole genome shotgun (WGS) entry which is preliminary data.</text>
</comment>
<accession>A0AAD6ICL6</accession>
<feature type="region of interest" description="Disordered" evidence="1">
    <location>
        <begin position="38"/>
        <end position="66"/>
    </location>
</feature>
<feature type="compositionally biased region" description="Polar residues" evidence="1">
    <location>
        <begin position="1"/>
        <end position="17"/>
    </location>
</feature>
<sequence length="273" mass="31821">METCSEVSTHHQPQLHSARQGRMKINSLLNPLIDTGPDEHCTASSPNSQHMIISSSPHSGGYTHSPISSPSLVHHWYGQYRGHHDTSSGAAPTAATRISNRSRRSNHHQHNQHQSQIQHPGSGKRHHNRMFLSYQPTNRSVHSSPDPYHSRKQHDTVSSRSSDNGDRRRAPRPKYKEEEMYFIWYHRVDLCLGWKEVRESFNRRFPTRQRRGFQGIQCKFYRFIKEKKCPTPREQCRMRNDEFLEEGAPIGAESGASRFGVRGWTNVWYQWMR</sequence>
<dbReference type="Proteomes" id="UP001219568">
    <property type="component" value="Unassembled WGS sequence"/>
</dbReference>
<evidence type="ECO:0000256" key="1">
    <source>
        <dbReference type="SAM" id="MobiDB-lite"/>
    </source>
</evidence>
<organism evidence="2 3">
    <name type="scientific">Penicillium canescens</name>
    <dbReference type="NCBI Taxonomy" id="5083"/>
    <lineage>
        <taxon>Eukaryota</taxon>
        <taxon>Fungi</taxon>
        <taxon>Dikarya</taxon>
        <taxon>Ascomycota</taxon>
        <taxon>Pezizomycotina</taxon>
        <taxon>Eurotiomycetes</taxon>
        <taxon>Eurotiomycetidae</taxon>
        <taxon>Eurotiales</taxon>
        <taxon>Aspergillaceae</taxon>
        <taxon>Penicillium</taxon>
    </lineage>
</organism>
<keyword evidence="3" id="KW-1185">Reference proteome</keyword>
<feature type="region of interest" description="Disordered" evidence="1">
    <location>
        <begin position="1"/>
        <end position="20"/>
    </location>
</feature>
<reference evidence="2" key="2">
    <citation type="submission" date="2023-01" db="EMBL/GenBank/DDBJ databases">
        <authorList>
            <person name="Petersen C."/>
        </authorList>
    </citation>
    <scope>NUCLEOTIDE SEQUENCE</scope>
    <source>
        <strain evidence="2">IBT 15450</strain>
    </source>
</reference>
<gene>
    <name evidence="2" type="ORF">N7460_007021</name>
</gene>
<reference evidence="2" key="1">
    <citation type="journal article" date="2023" name="IMA Fungus">
        <title>Comparative genomic study of the Penicillium genus elucidates a diverse pangenome and 15 lateral gene transfer events.</title>
        <authorList>
            <person name="Petersen C."/>
            <person name="Sorensen T."/>
            <person name="Nielsen M.R."/>
            <person name="Sondergaard T.E."/>
            <person name="Sorensen J.L."/>
            <person name="Fitzpatrick D.A."/>
            <person name="Frisvad J.C."/>
            <person name="Nielsen K.L."/>
        </authorList>
    </citation>
    <scope>NUCLEOTIDE SEQUENCE</scope>
    <source>
        <strain evidence="2">IBT 15450</strain>
    </source>
</reference>
<feature type="compositionally biased region" description="Basic residues" evidence="1">
    <location>
        <begin position="100"/>
        <end position="111"/>
    </location>
</feature>
<evidence type="ECO:0000313" key="2">
    <source>
        <dbReference type="EMBL" id="KAJ6041631.1"/>
    </source>
</evidence>
<feature type="compositionally biased region" description="Polar residues" evidence="1">
    <location>
        <begin position="42"/>
        <end position="58"/>
    </location>
</feature>
<feature type="compositionally biased region" description="Polar residues" evidence="1">
    <location>
        <begin position="134"/>
        <end position="143"/>
    </location>
</feature>
<evidence type="ECO:0000313" key="3">
    <source>
        <dbReference type="Proteomes" id="UP001219568"/>
    </source>
</evidence>
<proteinExistence type="predicted"/>
<feature type="compositionally biased region" description="Basic and acidic residues" evidence="1">
    <location>
        <begin position="153"/>
        <end position="172"/>
    </location>
</feature>
<name>A0AAD6ICL6_PENCN</name>
<dbReference type="AlphaFoldDB" id="A0AAD6ICL6"/>